<evidence type="ECO:0000313" key="2">
    <source>
        <dbReference type="EMBL" id="CAB4198809.1"/>
    </source>
</evidence>
<proteinExistence type="predicted"/>
<gene>
    <name evidence="2" type="ORF">UFOVP1324_36</name>
</gene>
<dbReference type="EMBL" id="LR797273">
    <property type="protein sequence ID" value="CAB4198809.1"/>
    <property type="molecule type" value="Genomic_DNA"/>
</dbReference>
<evidence type="ECO:0000256" key="1">
    <source>
        <dbReference type="SAM" id="MobiDB-lite"/>
    </source>
</evidence>
<accession>A0A6J5RNX7</accession>
<sequence length="193" mass="22063">MKSDPGNPYPKGSPERKAYASARRSEALKRRWANDDGSYRQKMHDIGKAQVFSEEDRARRRRNAVAQWTDPETRERTTTAITDCVRARMADPVERARISQMAKAQYETEQAAGTGRFAPEVEKRRRAKASAIMKLAAGRLYEEPEWWALLFAAFEVLQNWPDVLRDPDVRAFHAERMALLIPEAAAEIRACAK</sequence>
<reference evidence="2" key="1">
    <citation type="submission" date="2020-05" db="EMBL/GenBank/DDBJ databases">
        <authorList>
            <person name="Chiriac C."/>
            <person name="Salcher M."/>
            <person name="Ghai R."/>
            <person name="Kavagutti S V."/>
        </authorList>
    </citation>
    <scope>NUCLEOTIDE SEQUENCE</scope>
</reference>
<feature type="region of interest" description="Disordered" evidence="1">
    <location>
        <begin position="1"/>
        <end position="24"/>
    </location>
</feature>
<name>A0A6J5RNX7_9CAUD</name>
<protein>
    <submittedName>
        <fullName evidence="2">Uncharacterized protein</fullName>
    </submittedName>
</protein>
<organism evidence="2">
    <name type="scientific">uncultured Caudovirales phage</name>
    <dbReference type="NCBI Taxonomy" id="2100421"/>
    <lineage>
        <taxon>Viruses</taxon>
        <taxon>Duplodnaviria</taxon>
        <taxon>Heunggongvirae</taxon>
        <taxon>Uroviricota</taxon>
        <taxon>Caudoviricetes</taxon>
        <taxon>Peduoviridae</taxon>
        <taxon>Maltschvirus</taxon>
        <taxon>Maltschvirus maltsch</taxon>
    </lineage>
</organism>
<feature type="compositionally biased region" description="Basic and acidic residues" evidence="1">
    <location>
        <begin position="13"/>
        <end position="24"/>
    </location>
</feature>